<evidence type="ECO:0008006" key="3">
    <source>
        <dbReference type="Google" id="ProtNLM"/>
    </source>
</evidence>
<evidence type="ECO:0000313" key="1">
    <source>
        <dbReference type="EMBL" id="CAG19081.1"/>
    </source>
</evidence>
<name>Q6LUE4_PHOPR</name>
<dbReference type="PANTHER" id="PTHR35566:SF1">
    <property type="entry name" value="TYPE VI SECRETION SYSTEM BASEPLATE COMPONENT TSSK1"/>
    <property type="match status" value="1"/>
</dbReference>
<dbReference type="HOGENOM" id="CLU_031690_3_0_6"/>
<dbReference type="NCBIfam" id="TIGR03353">
    <property type="entry name" value="VI_chp_4"/>
    <property type="match status" value="1"/>
</dbReference>
<dbReference type="STRING" id="298386.PBPRA0660"/>
<dbReference type="AlphaFoldDB" id="Q6LUE4"/>
<proteinExistence type="predicted"/>
<accession>Q6LUE4</accession>
<evidence type="ECO:0000313" key="2">
    <source>
        <dbReference type="Proteomes" id="UP000000593"/>
    </source>
</evidence>
<protein>
    <recommendedName>
        <fullName evidence="3">Type VI secretion system baseplate subunit TssK</fullName>
    </recommendedName>
</protein>
<dbReference type="Proteomes" id="UP000000593">
    <property type="component" value="Chromosome 1"/>
</dbReference>
<dbReference type="RefSeq" id="WP_011217429.1">
    <property type="nucleotide sequence ID" value="NC_006370.1"/>
</dbReference>
<dbReference type="KEGG" id="ppr:PBPRA0660"/>
<dbReference type="InterPro" id="IPR010263">
    <property type="entry name" value="T6SS_TssK"/>
</dbReference>
<gene>
    <name evidence="1" type="primary">ATU4334</name>
    <name evidence="1" type="ordered locus">PBPRA0660</name>
</gene>
<dbReference type="EMBL" id="CR378665">
    <property type="protein sequence ID" value="CAG19081.1"/>
    <property type="molecule type" value="Genomic_DNA"/>
</dbReference>
<dbReference type="Pfam" id="PF05936">
    <property type="entry name" value="T6SS_VasE"/>
    <property type="match status" value="1"/>
</dbReference>
<dbReference type="eggNOG" id="COG3522">
    <property type="taxonomic scope" value="Bacteria"/>
</dbReference>
<keyword evidence="2" id="KW-1185">Reference proteome</keyword>
<dbReference type="PANTHER" id="PTHR35566">
    <property type="entry name" value="BLR3599 PROTEIN"/>
    <property type="match status" value="1"/>
</dbReference>
<sequence length="441" mass="49408">MSNWGRVAWSEGMFLRPQHFQQQERYLLNEYSEVINNVTPYAWGISHLSIDNALLSQSLISVNDIKAVMPDGQLVFSPKRDRLPIPLVIDKSVRNEIVVIAVPIDKPHATNISTQEDSQVTRYFFQDFNVVDNSGGMDEEILQLAALAIELKLDSERLNGYYTVPIARIIEVTEEGKVILDTSFIPPTLSAQNNPNIKQLLSDMIGKVKLRADTLASRLNQSQGNATSIADFLMLQMLNRYEPILKHLVSIEGTHPESICRVLYGMAGELATYSSSRKRPSELPVYSHLGLTEVFGRLSVVLNQCLSTVLEQTAVQIPIETTKFGIRVASVPDKTLLTRSQFVLAIKADIEPEELRRRFPTQVKIGPVEHIRDLVNNQLQGIAVDALPVAPRQVPYHAGFHYFQLDKSNDYWARLSASGGIAIHLSGNYPSLSMQCWSVNQ</sequence>
<reference evidence="2" key="1">
    <citation type="journal article" date="2005" name="Science">
        <title>Life at depth: Photobacterium profundum genome sequence and expression analysis.</title>
        <authorList>
            <person name="Vezzi A."/>
            <person name="Campanaro S."/>
            <person name="D'Angelo M."/>
            <person name="Simonato F."/>
            <person name="Vitulo N."/>
            <person name="Lauro F.M."/>
            <person name="Cestaro A."/>
            <person name="Malacrida G."/>
            <person name="Simionati B."/>
            <person name="Cannata N."/>
            <person name="Romualdi C."/>
            <person name="Bartlett D.H."/>
            <person name="Valle G."/>
        </authorList>
    </citation>
    <scope>NUCLEOTIDE SEQUENCE [LARGE SCALE GENOMIC DNA]</scope>
    <source>
        <strain evidence="2">ATCC BAA-1253 / SS9</strain>
    </source>
</reference>
<organism evidence="1 2">
    <name type="scientific">Photobacterium profundum (strain SS9)</name>
    <dbReference type="NCBI Taxonomy" id="298386"/>
    <lineage>
        <taxon>Bacteria</taxon>
        <taxon>Pseudomonadati</taxon>
        <taxon>Pseudomonadota</taxon>
        <taxon>Gammaproteobacteria</taxon>
        <taxon>Vibrionales</taxon>
        <taxon>Vibrionaceae</taxon>
        <taxon>Photobacterium</taxon>
    </lineage>
</organism>